<dbReference type="NCBIfam" id="NF012200">
    <property type="entry name" value="choice_anch_D"/>
    <property type="match status" value="1"/>
</dbReference>
<evidence type="ECO:0000259" key="7">
    <source>
        <dbReference type="Pfam" id="PF22544"/>
    </source>
</evidence>
<organism evidence="8 9">
    <name type="scientific">Lacimicrobium alkaliphilum</name>
    <dbReference type="NCBI Taxonomy" id="1526571"/>
    <lineage>
        <taxon>Bacteria</taxon>
        <taxon>Pseudomonadati</taxon>
        <taxon>Pseudomonadota</taxon>
        <taxon>Gammaproteobacteria</taxon>
        <taxon>Alteromonadales</taxon>
        <taxon>Alteromonadaceae</taxon>
        <taxon>Lacimicrobium</taxon>
    </lineage>
</organism>
<comment type="subcellular location">
    <subcellularLocation>
        <location evidence="1">Cell projection</location>
        <location evidence="1">Cilium</location>
    </subcellularLocation>
    <subcellularLocation>
        <location evidence="2">Cytoplasm</location>
    </subcellularLocation>
</comment>
<keyword evidence="4" id="KW-0969">Cilium</keyword>
<dbReference type="Pfam" id="PF22544">
    <property type="entry name" value="HYDIN_VesB_CFA65-like_Ig"/>
    <property type="match status" value="1"/>
</dbReference>
<dbReference type="Gene3D" id="2.60.40.10">
    <property type="entry name" value="Immunoglobulins"/>
    <property type="match status" value="1"/>
</dbReference>
<evidence type="ECO:0000313" key="9">
    <source>
        <dbReference type="Proteomes" id="UP000614272"/>
    </source>
</evidence>
<evidence type="ECO:0000256" key="6">
    <source>
        <dbReference type="SAM" id="SignalP"/>
    </source>
</evidence>
<protein>
    <recommendedName>
        <fullName evidence="7">HYDIN/VesB/CFA65-like Ig-like domain-containing protein</fullName>
    </recommendedName>
</protein>
<evidence type="ECO:0000256" key="3">
    <source>
        <dbReference type="ARBA" id="ARBA00022490"/>
    </source>
</evidence>
<proteinExistence type="predicted"/>
<gene>
    <name evidence="8" type="ORF">GCM10011357_01570</name>
</gene>
<keyword evidence="5" id="KW-0966">Cell projection</keyword>
<dbReference type="InterPro" id="IPR053879">
    <property type="entry name" value="HYDIN_VesB_CFA65-like_Ig"/>
</dbReference>
<dbReference type="InterPro" id="IPR013783">
    <property type="entry name" value="Ig-like_fold"/>
</dbReference>
<feature type="chain" id="PRO_5045205509" description="HYDIN/VesB/CFA65-like Ig-like domain-containing protein" evidence="6">
    <location>
        <begin position="24"/>
        <end position="978"/>
    </location>
</feature>
<evidence type="ECO:0000256" key="1">
    <source>
        <dbReference type="ARBA" id="ARBA00004138"/>
    </source>
</evidence>
<reference evidence="9" key="1">
    <citation type="journal article" date="2019" name="Int. J. Syst. Evol. Microbiol.">
        <title>The Global Catalogue of Microorganisms (GCM) 10K type strain sequencing project: providing services to taxonomists for standard genome sequencing and annotation.</title>
        <authorList>
            <consortium name="The Broad Institute Genomics Platform"/>
            <consortium name="The Broad Institute Genome Sequencing Center for Infectious Disease"/>
            <person name="Wu L."/>
            <person name="Ma J."/>
        </authorList>
    </citation>
    <scope>NUCLEOTIDE SEQUENCE [LARGE SCALE GENOMIC DNA]</scope>
    <source>
        <strain evidence="9">CGMCC 1.12923</strain>
    </source>
</reference>
<evidence type="ECO:0000256" key="4">
    <source>
        <dbReference type="ARBA" id="ARBA00023069"/>
    </source>
</evidence>
<keyword evidence="3" id="KW-0963">Cytoplasm</keyword>
<keyword evidence="6" id="KW-0732">Signal</keyword>
<sequence length="978" mass="104607">MLRISFNTLFAVWALLAGSQATAVSLFDDDFQTGQYSQWTTTGDGSDNINLYQGNYSLRLDGLREAQFSLSTTGYQNVSLSMDLTATDLLYGDSCYAEYSVNGGANWSGLGSIGVAQSGGSFVSFSQTSGLDDISQLVLRFRAYTLYDNYCYGDNVTLTGTPISQDTLFIDDFQDGDNAGWNFIGNGNNSVNLYQSNYSLRLDGLREARVNLSSAGAESVVLSGELAALYLVSGDSCHLEYSTNGGQSWQTMLELNNGDDNGNFQSSAISTGLDDNANLSLRIRAYTLFGNYCYGDNISLTGTSGGQTQGPQLSVSGSGNFGSVTVGSTINTSFTLSNTGVQSLDIGSISGAAAPFSVSADNCSNQSLAQSQSCQLAVDFTPVVEGSVSDSLSIASNDSSQNPYTLALSGTGTQSGSCDFDCLGGDGNVSRSQLTYSQLTGSGGVSLVAYSHYALPGNGADPTNSFSGNLSLTIVPGTLVEQGTNLASAYTNPDSLPPFDFDFVQHGSHLIPVDRQVTATGHPAWEWILLPGRVWNENGDNGYSRAALPFALQEINANCTHNGVMTFVFKQDGSISDVAYQIAQETCEYFKFNLHGKLDASYTPGAIAGDSQLKNDYVAELSNRLPRKALSELATDYPGQGVNISAIGSDQTSVHLSAYGVLYQGVHYQGQCNTRQGDYPYCEVMALPSYSTAKSIVGGIGLMALEQQYGGSQAGLIVSDYVSECPTSTWSDVTFEQALDMATGNYDSAGDSVDEGAQKTVDDFFLVASHADKINHACDYPRKSTPGTQFVYHTSDTYILSRAMQELYEANEGAQADYYSDLLVEQIFKPIHLSPLTWESKRTYDTELQVWGGYGLTFNGDDLLKISQFLALNDGKVAGQPMLDAGLLADALQQTSSRGLSTGTASSRYQNGFWAYDLSASTQVACTNTTWVPYMSGFGGIGLVLLPNGMQYYYVSDNSEYGFTKTVKELDKIAPVCN</sequence>
<dbReference type="InterPro" id="IPR012338">
    <property type="entry name" value="Beta-lactam/transpept-like"/>
</dbReference>
<dbReference type="Gene3D" id="3.40.710.10">
    <property type="entry name" value="DD-peptidase/beta-lactamase superfamily"/>
    <property type="match status" value="1"/>
</dbReference>
<name>A0ABQ1QYZ1_9ALTE</name>
<dbReference type="Proteomes" id="UP000614272">
    <property type="component" value="Unassembled WGS sequence"/>
</dbReference>
<feature type="domain" description="HYDIN/VesB/CFA65-like Ig-like" evidence="7">
    <location>
        <begin position="311"/>
        <end position="410"/>
    </location>
</feature>
<feature type="signal peptide" evidence="6">
    <location>
        <begin position="1"/>
        <end position="23"/>
    </location>
</feature>
<dbReference type="EMBL" id="BMGJ01000001">
    <property type="protein sequence ID" value="GGD49282.1"/>
    <property type="molecule type" value="Genomic_DNA"/>
</dbReference>
<dbReference type="SUPFAM" id="SSF56601">
    <property type="entry name" value="beta-lactamase/transpeptidase-like"/>
    <property type="match status" value="1"/>
</dbReference>
<evidence type="ECO:0000313" key="8">
    <source>
        <dbReference type="EMBL" id="GGD49282.1"/>
    </source>
</evidence>
<accession>A0ABQ1QYZ1</accession>
<evidence type="ECO:0000256" key="5">
    <source>
        <dbReference type="ARBA" id="ARBA00023273"/>
    </source>
</evidence>
<dbReference type="RefSeq" id="WP_180237095.1">
    <property type="nucleotide sequence ID" value="NZ_BMGJ01000001.1"/>
</dbReference>
<evidence type="ECO:0000256" key="2">
    <source>
        <dbReference type="ARBA" id="ARBA00004496"/>
    </source>
</evidence>
<comment type="caution">
    <text evidence="8">The sequence shown here is derived from an EMBL/GenBank/DDBJ whole genome shotgun (WGS) entry which is preliminary data.</text>
</comment>
<keyword evidence="9" id="KW-1185">Reference proteome</keyword>